<dbReference type="Pfam" id="PF23572">
    <property type="entry name" value="GH3_C"/>
    <property type="match status" value="1"/>
</dbReference>
<dbReference type="Pfam" id="PF03321">
    <property type="entry name" value="GH3"/>
    <property type="match status" value="1"/>
</dbReference>
<dbReference type="EMBL" id="JARYMX010000004">
    <property type="protein sequence ID" value="KAJ9551362.1"/>
    <property type="molecule type" value="Genomic_DNA"/>
</dbReference>
<dbReference type="InterPro" id="IPR055377">
    <property type="entry name" value="GH3_M"/>
</dbReference>
<dbReference type="GO" id="GO:0010279">
    <property type="term" value="F:indole-3-acetic acid amido synthetase activity"/>
    <property type="evidence" value="ECO:0007669"/>
    <property type="project" value="TreeGrafter"/>
</dbReference>
<evidence type="ECO:0000313" key="5">
    <source>
        <dbReference type="EMBL" id="KAJ9551362.1"/>
    </source>
</evidence>
<dbReference type="InterPro" id="IPR004993">
    <property type="entry name" value="GH3"/>
</dbReference>
<dbReference type="Proteomes" id="UP001172457">
    <property type="component" value="Chromosome 4"/>
</dbReference>
<keyword evidence="6" id="KW-1185">Reference proteome</keyword>
<dbReference type="PANTHER" id="PTHR31901:SF64">
    <property type="entry name" value="GH3 FAMILY PROTEIN"/>
    <property type="match status" value="1"/>
</dbReference>
<sequence length="602" mass="67795">MPEAPKNPHDDISPDYDLTEKNRKSLEFIEEVTANPDDVQIRILSDILTQNADVEYLRRHGLSGQTDRETFKKLVPVVTYEDLQPDITRIANGDKSPVLSSHPISEFLTSSGTSGGERKLMPTIEAELERRSLLYSLLMPVMNQFVPGLDKGKGMYFLFVKSEAKTPGGLLARPVLTSYYKSTHFKERPYDPYTNYTSPNEAILCPDSYQSMYSQMLCGLCLNQQVLRVGAVFASGFIRAIRFLEKHWPLLVQDLRTGTLNPVITDPAVREAVLRVLKQDPEAADFVERECSKSSWRGIITRLWPNTKYVDVIVTGTMSQYIPTLDYYSNGLPLVCTMYASSECYFGVNLNPLCKPSEVSYTLIPTMAYFEFLPVNGNVNDQEQKLVELSDVKLGEDYELVVTTYAGLYRYRVGDLLRVAGFKNKSPQFSFICRKNVALSIDSDKTDEVELHQAVEKASSHLVPFDATLIEYTSFADTTTIPGHYVIFWELSQNGSAQIPASVMEDCCFAIEESLNSVYRQGRASDKSIGPLEIRVVENGTFDKLMDYAISLGASINQYKTPRCVKFAPIIELLSSRVVASYLSPKCPKWVPGHKQWNNVDQ</sequence>
<keyword evidence="2" id="KW-0436">Ligase</keyword>
<dbReference type="AlphaFoldDB" id="A0AA38W7F8"/>
<reference evidence="5" key="1">
    <citation type="submission" date="2023-03" db="EMBL/GenBank/DDBJ databases">
        <title>Chromosome-scale reference genome and RAD-based genetic map of yellow starthistle (Centaurea solstitialis) reveal putative structural variation and QTLs associated with invader traits.</title>
        <authorList>
            <person name="Reatini B."/>
            <person name="Cang F.A."/>
            <person name="Jiang Q."/>
            <person name="Mckibben M.T.W."/>
            <person name="Barker M.S."/>
            <person name="Rieseberg L.H."/>
            <person name="Dlugosch K.M."/>
        </authorList>
    </citation>
    <scope>NUCLEOTIDE SEQUENCE</scope>
    <source>
        <strain evidence="5">CAN-66</strain>
        <tissue evidence="5">Leaf</tissue>
    </source>
</reference>
<evidence type="ECO:0000259" key="4">
    <source>
        <dbReference type="Pfam" id="PF23572"/>
    </source>
</evidence>
<dbReference type="PANTHER" id="PTHR31901">
    <property type="entry name" value="GH3 DOMAIN-CONTAINING PROTEIN"/>
    <property type="match status" value="1"/>
</dbReference>
<evidence type="ECO:0000313" key="6">
    <source>
        <dbReference type="Proteomes" id="UP001172457"/>
    </source>
</evidence>
<feature type="domain" description="GH3 C-terminal" evidence="4">
    <location>
        <begin position="450"/>
        <end position="567"/>
    </location>
</feature>
<dbReference type="InterPro" id="IPR055378">
    <property type="entry name" value="GH3_C"/>
</dbReference>
<evidence type="ECO:0000256" key="2">
    <source>
        <dbReference type="ARBA" id="ARBA00022598"/>
    </source>
</evidence>
<dbReference type="GO" id="GO:0005737">
    <property type="term" value="C:cytoplasm"/>
    <property type="evidence" value="ECO:0007669"/>
    <property type="project" value="TreeGrafter"/>
</dbReference>
<accession>A0AA38W7F8</accession>
<name>A0AA38W7F8_9ASTR</name>
<dbReference type="Pfam" id="PF23571">
    <property type="entry name" value="GH3_M"/>
    <property type="match status" value="1"/>
</dbReference>
<comment type="similarity">
    <text evidence="1">Belongs to the IAA-amido conjugating enzyme family.</text>
</comment>
<organism evidence="5 6">
    <name type="scientific">Centaurea solstitialis</name>
    <name type="common">yellow star-thistle</name>
    <dbReference type="NCBI Taxonomy" id="347529"/>
    <lineage>
        <taxon>Eukaryota</taxon>
        <taxon>Viridiplantae</taxon>
        <taxon>Streptophyta</taxon>
        <taxon>Embryophyta</taxon>
        <taxon>Tracheophyta</taxon>
        <taxon>Spermatophyta</taxon>
        <taxon>Magnoliopsida</taxon>
        <taxon>eudicotyledons</taxon>
        <taxon>Gunneridae</taxon>
        <taxon>Pentapetalae</taxon>
        <taxon>asterids</taxon>
        <taxon>campanulids</taxon>
        <taxon>Asterales</taxon>
        <taxon>Asteraceae</taxon>
        <taxon>Carduoideae</taxon>
        <taxon>Cardueae</taxon>
        <taxon>Centaureinae</taxon>
        <taxon>Centaurea</taxon>
    </lineage>
</organism>
<protein>
    <submittedName>
        <fullName evidence="5">Uncharacterized protein</fullName>
    </submittedName>
</protein>
<comment type="caution">
    <text evidence="5">The sequence shown here is derived from an EMBL/GenBank/DDBJ whole genome shotgun (WGS) entry which is preliminary data.</text>
</comment>
<feature type="domain" description="GH3 middle" evidence="3">
    <location>
        <begin position="361"/>
        <end position="434"/>
    </location>
</feature>
<evidence type="ECO:0000259" key="3">
    <source>
        <dbReference type="Pfam" id="PF23571"/>
    </source>
</evidence>
<evidence type="ECO:0000256" key="1">
    <source>
        <dbReference type="ARBA" id="ARBA00008068"/>
    </source>
</evidence>
<proteinExistence type="inferred from homology"/>
<gene>
    <name evidence="5" type="ORF">OSB04_015407</name>
</gene>